<comment type="caution">
    <text evidence="2">The sequence shown here is derived from an EMBL/GenBank/DDBJ whole genome shotgun (WGS) entry which is preliminary data.</text>
</comment>
<protein>
    <recommendedName>
        <fullName evidence="1">Autotransporter domain-containing protein</fullName>
    </recommendedName>
</protein>
<evidence type="ECO:0000259" key="1">
    <source>
        <dbReference type="PROSITE" id="PS51208"/>
    </source>
</evidence>
<dbReference type="AlphaFoldDB" id="A0A327KM37"/>
<accession>A0A327KM37</accession>
<dbReference type="InterPro" id="IPR006315">
    <property type="entry name" value="OM_autotransptr_brl_dom"/>
</dbReference>
<dbReference type="GO" id="GO:0019867">
    <property type="term" value="C:outer membrane"/>
    <property type="evidence" value="ECO:0007669"/>
    <property type="project" value="InterPro"/>
</dbReference>
<dbReference type="EMBL" id="NPEX01000295">
    <property type="protein sequence ID" value="RAI39351.1"/>
    <property type="molecule type" value="Genomic_DNA"/>
</dbReference>
<sequence>MAVVRKLHVCASRSPAPVRSLRALRAILASGVAAVALQAVLPDAAVAGCTVTSDQPIVSSQCDSGFVQLRTGTGATSLTISDMTTVGVDIAPATTSTTPTSHTLTITGNTVVSNPGYSAVYSETFAPGHDIVVNLGSGVSITSVGGFGAVWLRNDVSGDITVDSAATVMATGGPGITATTNLGAVTITNSGSVTSTDDRGIYADGGYSNTVLEPVTVSVTNTGTVSAYLAGIRVIDYQGLALLTNSGTVTSTTRQGLVAWSAAGDTTIVNSGTVTAHDDNAVHAMTETGTVTVTNSGTLHAYDNTAIADSGIGHAGIWAEAGVSGAVVVTNTAAGVITAPSDFGIVALSASGNVTVTNAGTITSRGGISAGSSDGDVSVTNAGTITATGATNPVAVAVSVTTGTATVTNTGTINGGFTATGGTSNFVNQGTWNLLPTGVTTASWTLAGTSSFSNQGLVTVAAGGSATFNGLTTFTNAAAGQLSLGAGSSLNLIGTTFVNDGRIDIAAGASLSATTVQIAGSMSVNGTITGAVVVDGGGVLNGSGTIGDTTVANGGTIGPGNSIGTLNVAGNYTQAIGSTYAVEIGAGGTSDLIHATGTATILGGTLAVTSYGLATVGTRYTILTADGGVTGTYDSIANGGRVSAFVSATADYDSNNVYLDTALTRAFAAAAITANQAAAATGLGSLAGSSALYNAVAFLPSDAAAQRAFDQISGEIHASIKGALIETGGLVRDAALDRVRSAFDAVGPGAERATVWSRAFGTWGTAHGDGNARALDRSTGGVVIGGDAVVFDDWRLGLLAGYSRTKASGSAGSATADSYHVGGYGGRQWGALGLRAGAAYTHNDVSTSRAVSLTNFFDAPTAGYDAGTTQGFAELGWKIPVGRTALEPFAAVAHVNLHTDGFTELGGAAALRAGADDTDVTFTTLGLHASADLPVGGGLAKARGTFGWRHAFGDTTPFATLALTGGSPFSVAGAPIAENALVTDLGIDVAITPAATLGVSYRGQFGSDITDQGVRGNLAVRF</sequence>
<dbReference type="InterPro" id="IPR005546">
    <property type="entry name" value="Autotransporte_beta"/>
</dbReference>
<dbReference type="SUPFAM" id="SSF51126">
    <property type="entry name" value="Pectin lyase-like"/>
    <property type="match status" value="1"/>
</dbReference>
<gene>
    <name evidence="2" type="ORF">CH341_26025</name>
</gene>
<dbReference type="Gene3D" id="2.40.128.130">
    <property type="entry name" value="Autotransporter beta-domain"/>
    <property type="match status" value="1"/>
</dbReference>
<reference evidence="2 3" key="1">
    <citation type="submission" date="2017-07" db="EMBL/GenBank/DDBJ databases">
        <title>Draft Genome Sequences of Select Purple Nonsulfur Bacteria.</title>
        <authorList>
            <person name="Lasarre B."/>
            <person name="Mckinlay J.B."/>
        </authorList>
    </citation>
    <scope>NUCLEOTIDE SEQUENCE [LARGE SCALE GENOMIC DNA]</scope>
    <source>
        <strain evidence="2 3">DSM 5909</strain>
    </source>
</reference>
<dbReference type="PROSITE" id="PS51208">
    <property type="entry name" value="AUTOTRANSPORTER"/>
    <property type="match status" value="1"/>
</dbReference>
<evidence type="ECO:0000313" key="2">
    <source>
        <dbReference type="EMBL" id="RAI39351.1"/>
    </source>
</evidence>
<dbReference type="InterPro" id="IPR036709">
    <property type="entry name" value="Autotransporte_beta_dom_sf"/>
</dbReference>
<dbReference type="SUPFAM" id="SSF103515">
    <property type="entry name" value="Autotransporter"/>
    <property type="match status" value="1"/>
</dbReference>
<dbReference type="Proteomes" id="UP000249130">
    <property type="component" value="Unassembled WGS sequence"/>
</dbReference>
<organism evidence="2 3">
    <name type="scientific">Rhodoplanes roseus</name>
    <dbReference type="NCBI Taxonomy" id="29409"/>
    <lineage>
        <taxon>Bacteria</taxon>
        <taxon>Pseudomonadati</taxon>
        <taxon>Pseudomonadota</taxon>
        <taxon>Alphaproteobacteria</taxon>
        <taxon>Hyphomicrobiales</taxon>
        <taxon>Nitrobacteraceae</taxon>
        <taxon>Rhodoplanes</taxon>
    </lineage>
</organism>
<proteinExistence type="predicted"/>
<name>A0A327KM37_9BRAD</name>
<feature type="domain" description="Autotransporter" evidence="1">
    <location>
        <begin position="748"/>
        <end position="1022"/>
    </location>
</feature>
<evidence type="ECO:0000313" key="3">
    <source>
        <dbReference type="Proteomes" id="UP000249130"/>
    </source>
</evidence>
<dbReference type="SMART" id="SM00869">
    <property type="entry name" value="Autotransporter"/>
    <property type="match status" value="1"/>
</dbReference>
<dbReference type="Pfam" id="PF03797">
    <property type="entry name" value="Autotransporter"/>
    <property type="match status" value="1"/>
</dbReference>
<keyword evidence="3" id="KW-1185">Reference proteome</keyword>
<dbReference type="NCBIfam" id="TIGR01414">
    <property type="entry name" value="autotrans_barl"/>
    <property type="match status" value="1"/>
</dbReference>
<dbReference type="InterPro" id="IPR011050">
    <property type="entry name" value="Pectin_lyase_fold/virulence"/>
</dbReference>